<evidence type="ECO:0000313" key="1">
    <source>
        <dbReference type="Proteomes" id="UP000887565"/>
    </source>
</evidence>
<accession>A0A915K2B2</accession>
<dbReference type="WBParaSite" id="nRc.2.0.1.t32455-RA">
    <property type="protein sequence ID" value="nRc.2.0.1.t32455-RA"/>
    <property type="gene ID" value="nRc.2.0.1.g32455"/>
</dbReference>
<name>A0A915K2B2_ROMCU</name>
<dbReference type="Proteomes" id="UP000887565">
    <property type="component" value="Unplaced"/>
</dbReference>
<organism evidence="1 2">
    <name type="scientific">Romanomermis culicivorax</name>
    <name type="common">Nematode worm</name>
    <dbReference type="NCBI Taxonomy" id="13658"/>
    <lineage>
        <taxon>Eukaryota</taxon>
        <taxon>Metazoa</taxon>
        <taxon>Ecdysozoa</taxon>
        <taxon>Nematoda</taxon>
        <taxon>Enoplea</taxon>
        <taxon>Dorylaimia</taxon>
        <taxon>Mermithida</taxon>
        <taxon>Mermithoidea</taxon>
        <taxon>Mermithidae</taxon>
        <taxon>Romanomermis</taxon>
    </lineage>
</organism>
<keyword evidence="1" id="KW-1185">Reference proteome</keyword>
<proteinExistence type="predicted"/>
<reference evidence="2" key="1">
    <citation type="submission" date="2022-11" db="UniProtKB">
        <authorList>
            <consortium name="WormBaseParasite"/>
        </authorList>
    </citation>
    <scope>IDENTIFICATION</scope>
</reference>
<protein>
    <submittedName>
        <fullName evidence="2">Uncharacterized protein</fullName>
    </submittedName>
</protein>
<sequence>MGTMISLIADGLVGGNALDPDIIDFVRDRQQLGVSFEFNMVVDCQFISRRNRKIEQFDKPVRESALHG</sequence>
<dbReference type="AlphaFoldDB" id="A0A915K2B2"/>
<evidence type="ECO:0000313" key="2">
    <source>
        <dbReference type="WBParaSite" id="nRc.2.0.1.t32455-RA"/>
    </source>
</evidence>